<dbReference type="EMBL" id="CP136891">
    <property type="protein sequence ID" value="WOK98494.1"/>
    <property type="molecule type" value="Genomic_DNA"/>
</dbReference>
<feature type="compositionally biased region" description="Polar residues" evidence="1">
    <location>
        <begin position="28"/>
        <end position="41"/>
    </location>
</feature>
<dbReference type="Proteomes" id="UP001327560">
    <property type="component" value="Chromosome 2"/>
</dbReference>
<dbReference type="SUPFAM" id="SSF52540">
    <property type="entry name" value="P-loop containing nucleoside triphosphate hydrolases"/>
    <property type="match status" value="1"/>
</dbReference>
<reference evidence="3 4" key="1">
    <citation type="submission" date="2023-10" db="EMBL/GenBank/DDBJ databases">
        <title>Chromosome-scale genome assembly provides insights into flower coloration mechanisms of Canna indica.</title>
        <authorList>
            <person name="Li C."/>
        </authorList>
    </citation>
    <scope>NUCLEOTIDE SEQUENCE [LARGE SCALE GENOMIC DNA]</scope>
    <source>
        <tissue evidence="3">Flower</tissue>
    </source>
</reference>
<feature type="region of interest" description="Disordered" evidence="1">
    <location>
        <begin position="283"/>
        <end position="302"/>
    </location>
</feature>
<feature type="domain" description="TIR" evidence="2">
    <location>
        <begin position="47"/>
        <end position="166"/>
    </location>
</feature>
<evidence type="ECO:0000256" key="1">
    <source>
        <dbReference type="SAM" id="MobiDB-lite"/>
    </source>
</evidence>
<evidence type="ECO:0000259" key="2">
    <source>
        <dbReference type="PROSITE" id="PS50104"/>
    </source>
</evidence>
<dbReference type="Pfam" id="PF13676">
    <property type="entry name" value="TIR_2"/>
    <property type="match status" value="1"/>
</dbReference>
<dbReference type="InterPro" id="IPR035897">
    <property type="entry name" value="Toll_tir_struct_dom_sf"/>
</dbReference>
<feature type="region of interest" description="Disordered" evidence="1">
    <location>
        <begin position="1"/>
        <end position="42"/>
    </location>
</feature>
<accession>A0AAQ3JY29</accession>
<sequence>MASSCSSSAFHSAAQSSPSPPFGGVAADSTSPNQSPPNDFSPSPRVKICEVYLGFSGRGPLLRRFVKWLRAELETQGVRCFASDRRWCRDAYAHGTARTAMDAAAVGVVVITNKSFSNPYSVEEMRWFLERKNLVPVFFGLTRADCTPRDMIEKRGEVWERSGGRLWMAYGGIEAEWQEAVNGVSLSSVKLEVNTDNFRDRILDAVCLLGTKLGRRSMVDNVTRWRELAKEELPFPQNENFVGRKSELAKLELMLFGDIEANPEDYIEIRTHNARRRYIDMARNGSSSSNGTTKGRAVKKHEDIKSKGKEPVVWKESEGEIEMQGNWSSDWPFSHIRKNGAPSLSFRQGVACVCGDSGIGKTELLLEFAYRFSQRYKKVLWVGGESRYLRQNYLNLLPLLGVDVTIESEIFSQRNGPRSFEEMEADAIGKVRRELMRDIPFLLVIDNLESEKDWWDGRNIMELLPRFGGDTHIIISSCLPQILNIRPLRLSYFSSAEAMILMKGKKTDLPAENISSLSKIEEKVGRVPLGLAIVGAILSELPIAPHELLETMKQMPYRELKLNRKEDYVLKHNPGLIQLLDVCFSRLDSAQKTSKLARKIVEVSNWFAPSPIPISMLAIAASASSTRHHRTRFWKRCLQIFPCTFVESDVSNSGDEASFNLESLVRFSLARKSTKEGYISFHRIIKLYGFERDNVGSNLLITEVIQKEGSLQLHANHIWSACFFLFKFGLDPGVINLSTRNLLSFIRCFVLPLASITFTNFYRCNAALELLRLSNEALEALESSFLAEVTSAQNKTMCLKNPRTHSSIESYQLLYHDLLSLRSIVLELRAKFMLQGGQYKIAEQLYKTVVSIKEDIYGNEHPQTQATREATERILYLQSKYGSVD</sequence>
<dbReference type="InterPro" id="IPR058874">
    <property type="entry name" value="WHD_plant"/>
</dbReference>
<dbReference type="PANTHER" id="PTHR32472">
    <property type="entry name" value="DNA REPAIR PROTEIN RADA"/>
    <property type="match status" value="1"/>
</dbReference>
<dbReference type="GO" id="GO:0000725">
    <property type="term" value="P:recombinational repair"/>
    <property type="evidence" value="ECO:0007669"/>
    <property type="project" value="TreeGrafter"/>
</dbReference>
<dbReference type="SUPFAM" id="SSF52200">
    <property type="entry name" value="Toll/Interleukin receptor TIR domain"/>
    <property type="match status" value="1"/>
</dbReference>
<feature type="compositionally biased region" description="Low complexity" evidence="1">
    <location>
        <begin position="1"/>
        <end position="17"/>
    </location>
</feature>
<dbReference type="Gene3D" id="3.40.50.10140">
    <property type="entry name" value="Toll/interleukin-1 receptor homology (TIR) domain"/>
    <property type="match status" value="1"/>
</dbReference>
<evidence type="ECO:0000313" key="4">
    <source>
        <dbReference type="Proteomes" id="UP001327560"/>
    </source>
</evidence>
<dbReference type="PRINTS" id="PR00364">
    <property type="entry name" value="DISEASERSIST"/>
</dbReference>
<gene>
    <name evidence="3" type="ORF">Cni_G07206</name>
</gene>
<dbReference type="InterPro" id="IPR027417">
    <property type="entry name" value="P-loop_NTPase"/>
</dbReference>
<protein>
    <recommendedName>
        <fullName evidence="2">TIR domain-containing protein</fullName>
    </recommendedName>
</protein>
<dbReference type="PANTHER" id="PTHR32472:SF18">
    <property type="entry name" value="OS11G0576100 PROTEIN"/>
    <property type="match status" value="1"/>
</dbReference>
<evidence type="ECO:0000313" key="3">
    <source>
        <dbReference type="EMBL" id="WOK98494.1"/>
    </source>
</evidence>
<dbReference type="Gene3D" id="3.40.50.300">
    <property type="entry name" value="P-loop containing nucleotide triphosphate hydrolases"/>
    <property type="match status" value="1"/>
</dbReference>
<keyword evidence="4" id="KW-1185">Reference proteome</keyword>
<proteinExistence type="predicted"/>
<feature type="compositionally biased region" description="Low complexity" evidence="1">
    <location>
        <begin position="284"/>
        <end position="293"/>
    </location>
</feature>
<organism evidence="3 4">
    <name type="scientific">Canna indica</name>
    <name type="common">Indian-shot</name>
    <dbReference type="NCBI Taxonomy" id="4628"/>
    <lineage>
        <taxon>Eukaryota</taxon>
        <taxon>Viridiplantae</taxon>
        <taxon>Streptophyta</taxon>
        <taxon>Embryophyta</taxon>
        <taxon>Tracheophyta</taxon>
        <taxon>Spermatophyta</taxon>
        <taxon>Magnoliopsida</taxon>
        <taxon>Liliopsida</taxon>
        <taxon>Zingiberales</taxon>
        <taxon>Cannaceae</taxon>
        <taxon>Canna</taxon>
    </lineage>
</organism>
<dbReference type="GO" id="GO:0007165">
    <property type="term" value="P:signal transduction"/>
    <property type="evidence" value="ECO:0007669"/>
    <property type="project" value="InterPro"/>
</dbReference>
<dbReference type="PROSITE" id="PS50104">
    <property type="entry name" value="TIR"/>
    <property type="match status" value="1"/>
</dbReference>
<name>A0AAQ3JY29_9LILI</name>
<dbReference type="Pfam" id="PF25895">
    <property type="entry name" value="WHD_plant_disease"/>
    <property type="match status" value="1"/>
</dbReference>
<dbReference type="InterPro" id="IPR000157">
    <property type="entry name" value="TIR_dom"/>
</dbReference>
<dbReference type="AlphaFoldDB" id="A0AAQ3JY29"/>